<feature type="signal peptide" evidence="1">
    <location>
        <begin position="1"/>
        <end position="21"/>
    </location>
</feature>
<keyword evidence="1" id="KW-0732">Signal</keyword>
<dbReference type="AlphaFoldDB" id="A0A3E1P9T0"/>
<protein>
    <submittedName>
        <fullName evidence="2">Uncharacterized protein</fullName>
    </submittedName>
</protein>
<sequence>MKKSFLITLFVILQGAVTAFAQLTTVAQSPLFKEPVAGYARILHMKNGSTVFLQITSRDGLYVDIYDEDNKPKAQTHLSTNFGTLLGSCVNAVFESNNDITLFISEVESRQPVLYRIVIDGKTGNIKRDEKLSTTNRYAYFAQPFITQYEPVTSFFVRKDPNSENYALVVLHNNDRSVSGNLEVIWYTGAHKEISRVYYANSDARYKNINYLDMVVLGDEKVCLFAHIYNQTEVGDKKGQLIMATLSKTTDTLTLSKLNIGVKKVIDSGLVKYNPVTRKILFIGYAHAEAGDEEKYAGICGFVDPTRETPDQEIDIYPAKANEKTQALAGRNYTGMPQNVFLHSDGGFSIVYEELTRKQVKPLNSASYVYCIKDWLAVGSFDQNGQPQYTCVIPRHAELRNWEISAFNTERVSRSAQPLIKGEQYRGYACFQYKDRVYVTMNNTDENMKKAAKGKALAFHSVRDTDGYYYICDGNNELPEYAPLFGLNINKDDDGHPLVMGVSDYDADKGRFITLKMDKNTDHRGVRVVWLQP</sequence>
<accession>A0A3E1P9T0</accession>
<evidence type="ECO:0000256" key="1">
    <source>
        <dbReference type="SAM" id="SignalP"/>
    </source>
</evidence>
<dbReference type="OrthoDB" id="611612at2"/>
<comment type="caution">
    <text evidence="2">The sequence shown here is derived from an EMBL/GenBank/DDBJ whole genome shotgun (WGS) entry which is preliminary data.</text>
</comment>
<evidence type="ECO:0000313" key="2">
    <source>
        <dbReference type="EMBL" id="RFM36942.1"/>
    </source>
</evidence>
<proteinExistence type="predicted"/>
<dbReference type="EMBL" id="QTJV01000001">
    <property type="protein sequence ID" value="RFM36942.1"/>
    <property type="molecule type" value="Genomic_DNA"/>
</dbReference>
<organism evidence="2 3">
    <name type="scientific">Chitinophaga silvisoli</name>
    <dbReference type="NCBI Taxonomy" id="2291814"/>
    <lineage>
        <taxon>Bacteria</taxon>
        <taxon>Pseudomonadati</taxon>
        <taxon>Bacteroidota</taxon>
        <taxon>Chitinophagia</taxon>
        <taxon>Chitinophagales</taxon>
        <taxon>Chitinophagaceae</taxon>
        <taxon>Chitinophaga</taxon>
    </lineage>
</organism>
<gene>
    <name evidence="2" type="ORF">DXN04_05445</name>
</gene>
<reference evidence="2 3" key="1">
    <citation type="submission" date="2018-08" db="EMBL/GenBank/DDBJ databases">
        <title>Chitinophaga sp. K20C18050901, a novel bacterium isolated from forest soil.</title>
        <authorList>
            <person name="Wang C."/>
        </authorList>
    </citation>
    <scope>NUCLEOTIDE SEQUENCE [LARGE SCALE GENOMIC DNA]</scope>
    <source>
        <strain evidence="2 3">K20C18050901</strain>
    </source>
</reference>
<keyword evidence="3" id="KW-1185">Reference proteome</keyword>
<dbReference type="Proteomes" id="UP000261174">
    <property type="component" value="Unassembled WGS sequence"/>
</dbReference>
<name>A0A3E1P9T0_9BACT</name>
<dbReference type="RefSeq" id="WP_116852262.1">
    <property type="nucleotide sequence ID" value="NZ_QTJV01000001.1"/>
</dbReference>
<feature type="chain" id="PRO_5017648287" evidence="1">
    <location>
        <begin position="22"/>
        <end position="533"/>
    </location>
</feature>
<evidence type="ECO:0000313" key="3">
    <source>
        <dbReference type="Proteomes" id="UP000261174"/>
    </source>
</evidence>